<dbReference type="InParanoid" id="E0CSJ1"/>
<protein>
    <submittedName>
        <fullName evidence="3">Uncharacterized protein</fullName>
    </submittedName>
</protein>
<dbReference type="HOGENOM" id="CLU_2908677_0_0_1"/>
<evidence type="ECO:0000313" key="4">
    <source>
        <dbReference type="Proteomes" id="UP000009183"/>
    </source>
</evidence>
<evidence type="ECO:0000256" key="1">
    <source>
        <dbReference type="SAM" id="MobiDB-lite"/>
    </source>
</evidence>
<reference evidence="4" key="1">
    <citation type="journal article" date="2007" name="Nature">
        <title>The grapevine genome sequence suggests ancestral hexaploidization in major angiosperm phyla.</title>
        <authorList>
            <consortium name="The French-Italian Public Consortium for Grapevine Genome Characterization."/>
            <person name="Jaillon O."/>
            <person name="Aury J.-M."/>
            <person name="Noel B."/>
            <person name="Policriti A."/>
            <person name="Clepet C."/>
            <person name="Casagrande A."/>
            <person name="Choisne N."/>
            <person name="Aubourg S."/>
            <person name="Vitulo N."/>
            <person name="Jubin C."/>
            <person name="Vezzi A."/>
            <person name="Legeai F."/>
            <person name="Hugueney P."/>
            <person name="Dasilva C."/>
            <person name="Horner D."/>
            <person name="Mica E."/>
            <person name="Jublot D."/>
            <person name="Poulain J."/>
            <person name="Bruyere C."/>
            <person name="Billault A."/>
            <person name="Segurens B."/>
            <person name="Gouyvenoux M."/>
            <person name="Ugarte E."/>
            <person name="Cattonaro F."/>
            <person name="Anthouard V."/>
            <person name="Vico V."/>
            <person name="Del Fabbro C."/>
            <person name="Alaux M."/>
            <person name="Di Gaspero G."/>
            <person name="Dumas V."/>
            <person name="Felice N."/>
            <person name="Paillard S."/>
            <person name="Juman I."/>
            <person name="Moroldo M."/>
            <person name="Scalabrin S."/>
            <person name="Canaguier A."/>
            <person name="Le Clainche I."/>
            <person name="Malacrida G."/>
            <person name="Durand E."/>
            <person name="Pesole G."/>
            <person name="Laucou V."/>
            <person name="Chatelet P."/>
            <person name="Merdinoglu D."/>
            <person name="Delledonne M."/>
            <person name="Pezzotti M."/>
            <person name="Lecharny A."/>
            <person name="Scarpelli C."/>
            <person name="Artiguenave F."/>
            <person name="Pe M.E."/>
            <person name="Valle G."/>
            <person name="Morgante M."/>
            <person name="Caboche M."/>
            <person name="Adam-Blondon A.-F."/>
            <person name="Weissenbach J."/>
            <person name="Quetier F."/>
            <person name="Wincker P."/>
        </authorList>
    </citation>
    <scope>NUCLEOTIDE SEQUENCE [LARGE SCALE GENOMIC DNA]</scope>
    <source>
        <strain evidence="4">cv. Pinot noir / PN40024</strain>
    </source>
</reference>
<feature type="signal peptide" evidence="2">
    <location>
        <begin position="1"/>
        <end position="18"/>
    </location>
</feature>
<keyword evidence="4" id="KW-1185">Reference proteome</keyword>
<dbReference type="PaxDb" id="29760-VIT_19s0014g02600.t01"/>
<feature type="chain" id="PRO_5003133220" evidence="2">
    <location>
        <begin position="19"/>
        <end position="62"/>
    </location>
</feature>
<dbReference type="AlphaFoldDB" id="E0CSJ1"/>
<evidence type="ECO:0000256" key="2">
    <source>
        <dbReference type="SAM" id="SignalP"/>
    </source>
</evidence>
<gene>
    <name evidence="3" type="ordered locus">VIT_19s0014g02600</name>
</gene>
<name>E0CSJ1_VITVI</name>
<accession>E0CSJ1</accession>
<evidence type="ECO:0000313" key="3">
    <source>
        <dbReference type="EMBL" id="CBI20290.3"/>
    </source>
</evidence>
<dbReference type="EMBL" id="FN595229">
    <property type="protein sequence ID" value="CBI20290.3"/>
    <property type="molecule type" value="Genomic_DNA"/>
</dbReference>
<feature type="region of interest" description="Disordered" evidence="1">
    <location>
        <begin position="43"/>
        <end position="62"/>
    </location>
</feature>
<organism evidence="3 4">
    <name type="scientific">Vitis vinifera</name>
    <name type="common">Grape</name>
    <dbReference type="NCBI Taxonomy" id="29760"/>
    <lineage>
        <taxon>Eukaryota</taxon>
        <taxon>Viridiplantae</taxon>
        <taxon>Streptophyta</taxon>
        <taxon>Embryophyta</taxon>
        <taxon>Tracheophyta</taxon>
        <taxon>Spermatophyta</taxon>
        <taxon>Magnoliopsida</taxon>
        <taxon>eudicotyledons</taxon>
        <taxon>Gunneridae</taxon>
        <taxon>Pentapetalae</taxon>
        <taxon>rosids</taxon>
        <taxon>Vitales</taxon>
        <taxon>Vitaceae</taxon>
        <taxon>Viteae</taxon>
        <taxon>Vitis</taxon>
    </lineage>
</organism>
<sequence length="62" mass="6965">MLFLCLASLITWAPNHYPSPSPQDIEWIPILADNSETDSLIAIRSNDSGTNLKQPKEIKNKK</sequence>
<proteinExistence type="predicted"/>
<dbReference type="Proteomes" id="UP000009183">
    <property type="component" value="Chromosome 19"/>
</dbReference>
<keyword evidence="2" id="KW-0732">Signal</keyword>